<keyword evidence="3" id="KW-1185">Reference proteome</keyword>
<reference evidence="2 3" key="1">
    <citation type="journal article" date="2019" name="Genome Biol. Evol.">
        <title>Day and night: Metabolic profiles and evolutionary relationships of six axenic non-marine cyanobacteria.</title>
        <authorList>
            <person name="Will S.E."/>
            <person name="Henke P."/>
            <person name="Boedeker C."/>
            <person name="Huang S."/>
            <person name="Brinkmann H."/>
            <person name="Rohde M."/>
            <person name="Jarek M."/>
            <person name="Friedl T."/>
            <person name="Seufert S."/>
            <person name="Schumacher M."/>
            <person name="Overmann J."/>
            <person name="Neumann-Schaal M."/>
            <person name="Petersen J."/>
        </authorList>
    </citation>
    <scope>NUCLEOTIDE SEQUENCE [LARGE SCALE GENOMIC DNA]</scope>
    <source>
        <strain evidence="2 3">SAG 39.79</strain>
    </source>
</reference>
<dbReference type="AlphaFoldDB" id="A0AB37UHH4"/>
<evidence type="ECO:0008006" key="4">
    <source>
        <dbReference type="Google" id="ProtNLM"/>
    </source>
</evidence>
<protein>
    <recommendedName>
        <fullName evidence="4">DUF5069 domain-containing protein</fullName>
    </recommendedName>
</protein>
<evidence type="ECO:0000256" key="1">
    <source>
        <dbReference type="SAM" id="MobiDB-lite"/>
    </source>
</evidence>
<evidence type="ECO:0000313" key="3">
    <source>
        <dbReference type="Proteomes" id="UP000282574"/>
    </source>
</evidence>
<feature type="region of interest" description="Disordered" evidence="1">
    <location>
        <begin position="77"/>
        <end position="97"/>
    </location>
</feature>
<dbReference type="RefSeq" id="WP_127023744.1">
    <property type="nucleotide sequence ID" value="NZ_JAVKZF010000004.1"/>
</dbReference>
<evidence type="ECO:0000313" key="2">
    <source>
        <dbReference type="EMBL" id="RUT10709.1"/>
    </source>
</evidence>
<dbReference type="Proteomes" id="UP000282574">
    <property type="component" value="Unassembled WGS sequence"/>
</dbReference>
<accession>A0AB37UHH4</accession>
<sequence>MTRVNNPRPDNLMPALLEVCDSGRCGTLEFSCVVDTLKTMSHEEVAAWLESHEASYDEIVKKEFSGWLKEHSPYEEESIAQDAAAATGLGMPEDSFS</sequence>
<dbReference type="EMBL" id="RSCK01000037">
    <property type="protein sequence ID" value="RUT10709.1"/>
    <property type="molecule type" value="Genomic_DNA"/>
</dbReference>
<comment type="caution">
    <text evidence="2">The sequence shown here is derived from an EMBL/GenBank/DDBJ whole genome shotgun (WGS) entry which is preliminary data.</text>
</comment>
<name>A0AB37UHH4_9CYAN</name>
<proteinExistence type="predicted"/>
<organism evidence="2 3">
    <name type="scientific">Chroococcidiopsis cubana SAG 39.79</name>
    <dbReference type="NCBI Taxonomy" id="388085"/>
    <lineage>
        <taxon>Bacteria</taxon>
        <taxon>Bacillati</taxon>
        <taxon>Cyanobacteriota</taxon>
        <taxon>Cyanophyceae</taxon>
        <taxon>Chroococcidiopsidales</taxon>
        <taxon>Chroococcidiopsidaceae</taxon>
        <taxon>Chroococcidiopsis</taxon>
    </lineage>
</organism>
<gene>
    <name evidence="2" type="ORF">DSM107010_39490</name>
</gene>